<dbReference type="Proteomes" id="UP000254209">
    <property type="component" value="Unassembled WGS sequence"/>
</dbReference>
<dbReference type="AlphaFoldDB" id="A0A376BPJ1"/>
<name>A0A376BPJ1_9NEIS</name>
<dbReference type="InterPro" id="IPR007922">
    <property type="entry name" value="DciA-like"/>
</dbReference>
<gene>
    <name evidence="1" type="ORF">NCTC10283_01274</name>
</gene>
<organism evidence="1 2">
    <name type="scientific">Alysiella crassa</name>
    <dbReference type="NCBI Taxonomy" id="153491"/>
    <lineage>
        <taxon>Bacteria</taxon>
        <taxon>Pseudomonadati</taxon>
        <taxon>Pseudomonadota</taxon>
        <taxon>Betaproteobacteria</taxon>
        <taxon>Neisseriales</taxon>
        <taxon>Neisseriaceae</taxon>
        <taxon>Alysiella</taxon>
    </lineage>
</organism>
<dbReference type="STRING" id="1120980.GCA_000745955_00940"/>
<accession>A0A376BPJ1</accession>
<sequence length="141" mass="16023">MQLDKLAEQDSSLRNLLQKSYYFQRLDTQVKHLLPPNLAPHFRVACVRDGVLMIHVSGSMAASRLKMLLPALLSRIQALDAQIESVKISVLPQSPDSPKEKNFEISQAAVEMFAETAERVRHHADLYESLQNLVRHHQAKE</sequence>
<keyword evidence="2" id="KW-1185">Reference proteome</keyword>
<protein>
    <submittedName>
        <fullName evidence="1">Zn-ribbon-containing, possibly RNA-binding protein and truncated derivatives</fullName>
    </submittedName>
</protein>
<evidence type="ECO:0000313" key="1">
    <source>
        <dbReference type="EMBL" id="SSY71134.1"/>
    </source>
</evidence>
<dbReference type="OrthoDB" id="8613287at2"/>
<dbReference type="EMBL" id="UFSO01000002">
    <property type="protein sequence ID" value="SSY71134.1"/>
    <property type="molecule type" value="Genomic_DNA"/>
</dbReference>
<evidence type="ECO:0000313" key="2">
    <source>
        <dbReference type="Proteomes" id="UP000254209"/>
    </source>
</evidence>
<proteinExistence type="predicted"/>
<dbReference type="Pfam" id="PF05258">
    <property type="entry name" value="DciA"/>
    <property type="match status" value="1"/>
</dbReference>
<dbReference type="RefSeq" id="WP_034292133.1">
    <property type="nucleotide sequence ID" value="NZ_CP091519.2"/>
</dbReference>
<reference evidence="1 2" key="1">
    <citation type="submission" date="2018-06" db="EMBL/GenBank/DDBJ databases">
        <authorList>
            <consortium name="Pathogen Informatics"/>
            <person name="Doyle S."/>
        </authorList>
    </citation>
    <scope>NUCLEOTIDE SEQUENCE [LARGE SCALE GENOMIC DNA]</scope>
    <source>
        <strain evidence="1 2">NCTC10283</strain>
    </source>
</reference>